<dbReference type="NCBIfam" id="TIGR03539">
    <property type="entry name" value="DapC_actino"/>
    <property type="match status" value="1"/>
</dbReference>
<dbReference type="Pfam" id="PF00155">
    <property type="entry name" value="Aminotran_1_2"/>
    <property type="match status" value="1"/>
</dbReference>
<evidence type="ECO:0000256" key="4">
    <source>
        <dbReference type="RuleBase" id="RU000481"/>
    </source>
</evidence>
<name>A0A938YP62_9ACTN</name>
<dbReference type="Gene3D" id="3.90.1150.10">
    <property type="entry name" value="Aspartate Aminotransferase, domain 1"/>
    <property type="match status" value="1"/>
</dbReference>
<organism evidence="6 7">
    <name type="scientific">Nakamurella flavida</name>
    <dbReference type="NCBI Taxonomy" id="363630"/>
    <lineage>
        <taxon>Bacteria</taxon>
        <taxon>Bacillati</taxon>
        <taxon>Actinomycetota</taxon>
        <taxon>Actinomycetes</taxon>
        <taxon>Nakamurellales</taxon>
        <taxon>Nakamurellaceae</taxon>
        <taxon>Nakamurella</taxon>
    </lineage>
</organism>
<protein>
    <recommendedName>
        <fullName evidence="4">Aminotransferase</fullName>
        <ecNumber evidence="4">2.6.1.-</ecNumber>
    </recommendedName>
</protein>
<dbReference type="RefSeq" id="WP_205257066.1">
    <property type="nucleotide sequence ID" value="NZ_BAAAPV010000001.1"/>
</dbReference>
<comment type="cofactor">
    <cofactor evidence="1 4">
        <name>pyridoxal 5'-phosphate</name>
        <dbReference type="ChEBI" id="CHEBI:597326"/>
    </cofactor>
</comment>
<dbReference type="PROSITE" id="PS00105">
    <property type="entry name" value="AA_TRANSFER_CLASS_1"/>
    <property type="match status" value="1"/>
</dbReference>
<feature type="domain" description="Aminotransferase class I/classII large" evidence="5">
    <location>
        <begin position="36"/>
        <end position="369"/>
    </location>
</feature>
<dbReference type="InterPro" id="IPR015422">
    <property type="entry name" value="PyrdxlP-dep_Trfase_small"/>
</dbReference>
<evidence type="ECO:0000256" key="3">
    <source>
        <dbReference type="ARBA" id="ARBA00022679"/>
    </source>
</evidence>
<dbReference type="InterPro" id="IPR004838">
    <property type="entry name" value="NHTrfase_class1_PyrdxlP-BS"/>
</dbReference>
<evidence type="ECO:0000256" key="1">
    <source>
        <dbReference type="ARBA" id="ARBA00001933"/>
    </source>
</evidence>
<dbReference type="InterPro" id="IPR015421">
    <property type="entry name" value="PyrdxlP-dep_Trfase_major"/>
</dbReference>
<sequence length="370" mass="38971">MTRPTRGPAALPDFPWDALAPARELAGRHPDGLVDLSIGTPVNRVPLPVRTALGNASDAPGYPTVHGTAALREAYVGWLSRAHGVRGLDPEDVLPTIGSKELVASLPTQLGLGRGDLVVIPDLAYPTYEVGALMAGCTVLRKDGVASSGADRIALVWVNSPSNPTGRVLTAEQLARIVGWARQRGAVVASDECYIDLGWEASPVSVLDPEVCGKDHRGLLAVHSLSKRSNMAGYRAGFVSGDPELVGRLTALRRHLGAMVPAPIQAAAAAALDDDGHVLSQRSRYEGRRELLMDALDTAGFRIGEDGTSAAGLYLWCTRDEPAMESVEWLAERGILVAPGDIYGAAGARHIRVALTASDARVAAAVQRLG</sequence>
<evidence type="ECO:0000256" key="2">
    <source>
        <dbReference type="ARBA" id="ARBA00022576"/>
    </source>
</evidence>
<comment type="caution">
    <text evidence="6">The sequence shown here is derived from an EMBL/GenBank/DDBJ whole genome shotgun (WGS) entry which is preliminary data.</text>
</comment>
<dbReference type="InterPro" id="IPR004839">
    <property type="entry name" value="Aminotransferase_I/II_large"/>
</dbReference>
<dbReference type="Gene3D" id="3.40.640.10">
    <property type="entry name" value="Type I PLP-dependent aspartate aminotransferase-like (Major domain)"/>
    <property type="match status" value="1"/>
</dbReference>
<dbReference type="PANTHER" id="PTHR42832">
    <property type="entry name" value="AMINO ACID AMINOTRANSFERASE"/>
    <property type="match status" value="1"/>
</dbReference>
<dbReference type="Proteomes" id="UP000663801">
    <property type="component" value="Unassembled WGS sequence"/>
</dbReference>
<dbReference type="CDD" id="cd00609">
    <property type="entry name" value="AAT_like"/>
    <property type="match status" value="1"/>
</dbReference>
<dbReference type="EC" id="2.6.1.-" evidence="4"/>
<dbReference type="InterPro" id="IPR019880">
    <property type="entry name" value="OxyQ"/>
</dbReference>
<dbReference type="GO" id="GO:0030170">
    <property type="term" value="F:pyridoxal phosphate binding"/>
    <property type="evidence" value="ECO:0007669"/>
    <property type="project" value="InterPro"/>
</dbReference>
<dbReference type="AlphaFoldDB" id="A0A938YP62"/>
<dbReference type="GO" id="GO:0008483">
    <property type="term" value="F:transaminase activity"/>
    <property type="evidence" value="ECO:0007669"/>
    <property type="project" value="UniProtKB-KW"/>
</dbReference>
<keyword evidence="3 4" id="KW-0808">Transferase</keyword>
<accession>A0A938YP62</accession>
<keyword evidence="7" id="KW-1185">Reference proteome</keyword>
<evidence type="ECO:0000313" key="7">
    <source>
        <dbReference type="Proteomes" id="UP000663801"/>
    </source>
</evidence>
<dbReference type="SUPFAM" id="SSF53383">
    <property type="entry name" value="PLP-dependent transferases"/>
    <property type="match status" value="1"/>
</dbReference>
<dbReference type="InterPro" id="IPR050881">
    <property type="entry name" value="LL-DAP_aminotransferase"/>
</dbReference>
<proteinExistence type="inferred from homology"/>
<dbReference type="PANTHER" id="PTHR42832:SF3">
    <property type="entry name" value="L-GLUTAMINE--4-(METHYLSULFANYL)-2-OXOBUTANOATE AMINOTRANSFERASE"/>
    <property type="match status" value="1"/>
</dbReference>
<gene>
    <name evidence="6" type="ORF">JL107_10885</name>
</gene>
<evidence type="ECO:0000313" key="6">
    <source>
        <dbReference type="EMBL" id="MBM9476952.1"/>
    </source>
</evidence>
<keyword evidence="2 4" id="KW-0032">Aminotransferase</keyword>
<comment type="similarity">
    <text evidence="4">Belongs to the class-I pyridoxal-phosphate-dependent aminotransferase family.</text>
</comment>
<dbReference type="InterPro" id="IPR015424">
    <property type="entry name" value="PyrdxlP-dep_Trfase"/>
</dbReference>
<reference evidence="6" key="1">
    <citation type="submission" date="2021-01" db="EMBL/GenBank/DDBJ databases">
        <title>KCTC 19127 draft genome.</title>
        <authorList>
            <person name="An D."/>
        </authorList>
    </citation>
    <scope>NUCLEOTIDE SEQUENCE</scope>
    <source>
        <strain evidence="6">KCTC 19127</strain>
    </source>
</reference>
<evidence type="ECO:0000259" key="5">
    <source>
        <dbReference type="Pfam" id="PF00155"/>
    </source>
</evidence>
<dbReference type="EMBL" id="JAERWL010000009">
    <property type="protein sequence ID" value="MBM9476952.1"/>
    <property type="molecule type" value="Genomic_DNA"/>
</dbReference>